<sequence length="171" mass="19410">MLIICRFYMFGRRIAHTFFRALSDMLPLQELRSCYLSAEFTPAESEWHPLIQQSKNVTALVVSNRLADSFADALATLAPTYPYPRLQYLKIENGTFIQNGQESSLGGALCAGLRGIDRSLTLSLQSCKITEPYIESMKHHFALLEWDKASGGDDEETEDNAQYGWFVEDRM</sequence>
<protein>
    <submittedName>
        <fullName evidence="1">Uncharacterized protein</fullName>
    </submittedName>
</protein>
<dbReference type="AlphaFoldDB" id="W4K0H2"/>
<dbReference type="RefSeq" id="XP_009549116.1">
    <property type="nucleotide sequence ID" value="XM_009550821.1"/>
</dbReference>
<dbReference type="Gene3D" id="3.80.10.10">
    <property type="entry name" value="Ribonuclease Inhibitor"/>
    <property type="match status" value="1"/>
</dbReference>
<dbReference type="InterPro" id="IPR032675">
    <property type="entry name" value="LRR_dom_sf"/>
</dbReference>
<dbReference type="InParanoid" id="W4K0H2"/>
<name>W4K0H2_HETIT</name>
<organism evidence="1 2">
    <name type="scientific">Heterobasidion irregulare (strain TC 32-1)</name>
    <dbReference type="NCBI Taxonomy" id="747525"/>
    <lineage>
        <taxon>Eukaryota</taxon>
        <taxon>Fungi</taxon>
        <taxon>Dikarya</taxon>
        <taxon>Basidiomycota</taxon>
        <taxon>Agaricomycotina</taxon>
        <taxon>Agaricomycetes</taxon>
        <taxon>Russulales</taxon>
        <taxon>Bondarzewiaceae</taxon>
        <taxon>Heterobasidion</taxon>
        <taxon>Heterobasidion annosum species complex</taxon>
    </lineage>
</organism>
<accession>W4K0H2</accession>
<dbReference type="Proteomes" id="UP000030671">
    <property type="component" value="Unassembled WGS sequence"/>
</dbReference>
<dbReference type="KEGG" id="hir:HETIRDRAFT_441067"/>
<gene>
    <name evidence="1" type="ORF">HETIRDRAFT_441067</name>
</gene>
<evidence type="ECO:0000313" key="2">
    <source>
        <dbReference type="Proteomes" id="UP000030671"/>
    </source>
</evidence>
<evidence type="ECO:0000313" key="1">
    <source>
        <dbReference type="EMBL" id="ETW78815.1"/>
    </source>
</evidence>
<dbReference type="EMBL" id="KI925461">
    <property type="protein sequence ID" value="ETW78815.1"/>
    <property type="molecule type" value="Genomic_DNA"/>
</dbReference>
<proteinExistence type="predicted"/>
<reference evidence="1 2" key="1">
    <citation type="journal article" date="2012" name="New Phytol.">
        <title>Insight into trade-off between wood decay and parasitism from the genome of a fungal forest pathogen.</title>
        <authorList>
            <person name="Olson A."/>
            <person name="Aerts A."/>
            <person name="Asiegbu F."/>
            <person name="Belbahri L."/>
            <person name="Bouzid O."/>
            <person name="Broberg A."/>
            <person name="Canback B."/>
            <person name="Coutinho P.M."/>
            <person name="Cullen D."/>
            <person name="Dalman K."/>
            <person name="Deflorio G."/>
            <person name="van Diepen L.T."/>
            <person name="Dunand C."/>
            <person name="Duplessis S."/>
            <person name="Durling M."/>
            <person name="Gonthier P."/>
            <person name="Grimwood J."/>
            <person name="Fossdal C.G."/>
            <person name="Hansson D."/>
            <person name="Henrissat B."/>
            <person name="Hietala A."/>
            <person name="Himmelstrand K."/>
            <person name="Hoffmeister D."/>
            <person name="Hogberg N."/>
            <person name="James T.Y."/>
            <person name="Karlsson M."/>
            <person name="Kohler A."/>
            <person name="Kues U."/>
            <person name="Lee Y.H."/>
            <person name="Lin Y.C."/>
            <person name="Lind M."/>
            <person name="Lindquist E."/>
            <person name="Lombard V."/>
            <person name="Lucas S."/>
            <person name="Lunden K."/>
            <person name="Morin E."/>
            <person name="Murat C."/>
            <person name="Park J."/>
            <person name="Raffaello T."/>
            <person name="Rouze P."/>
            <person name="Salamov A."/>
            <person name="Schmutz J."/>
            <person name="Solheim H."/>
            <person name="Stahlberg J."/>
            <person name="Velez H."/>
            <person name="de Vries R.P."/>
            <person name="Wiebenga A."/>
            <person name="Woodward S."/>
            <person name="Yakovlev I."/>
            <person name="Garbelotto M."/>
            <person name="Martin F."/>
            <person name="Grigoriev I.V."/>
            <person name="Stenlid J."/>
        </authorList>
    </citation>
    <scope>NUCLEOTIDE SEQUENCE [LARGE SCALE GENOMIC DNA]</scope>
    <source>
        <strain evidence="1 2">TC 32-1</strain>
    </source>
</reference>
<dbReference type="GeneID" id="20675323"/>
<dbReference type="HOGENOM" id="CLU_1563072_0_0_1"/>
<keyword evidence="2" id="KW-1185">Reference proteome</keyword>